<evidence type="ECO:0000256" key="4">
    <source>
        <dbReference type="ARBA" id="ARBA00023242"/>
    </source>
</evidence>
<dbReference type="InterPro" id="IPR002999">
    <property type="entry name" value="Tudor"/>
</dbReference>
<dbReference type="Pfam" id="PF21743">
    <property type="entry name" value="PTM_DIR17_Tudor"/>
    <property type="match status" value="1"/>
</dbReference>
<sequence length="345" mass="38739">MRNGSGKSTLVLKLVLILSFVLYFSVAETGLIEKLLQFPQKPLLFRFLANYGAGSISDTAAGGDDSNVKVTKLAVISDIVEMSVNDHHHSTNRALVGLHRPDETSQRKKQRSSRSKRWVRLCIDKADPKAFVGLRCKVYWPRDAEWYSGRVVSYTTDSNRHHVVYDDGDEEKLKLWKQQIKFYVSGAELETLNLSRCHKNMNSTLVTNISLYNKTVVSAASLAHCREIESGDVTCAKPSEIQSRSTLKEKIPKSELGSRSKCGCSVENKTADKSNNHTIRNEEGRRMVEANAMKAELANKRAKRANRRVDELNAKVKQLMDIQVQMNAVLKSIMSKLSPDDISLP</sequence>
<dbReference type="EMBL" id="VOIH02000003">
    <property type="protein sequence ID" value="KAF3451574.1"/>
    <property type="molecule type" value="Genomic_DNA"/>
</dbReference>
<feature type="region of interest" description="Disordered" evidence="6">
    <location>
        <begin position="93"/>
        <end position="113"/>
    </location>
</feature>
<dbReference type="Gene3D" id="2.30.30.140">
    <property type="match status" value="1"/>
</dbReference>
<evidence type="ECO:0000313" key="8">
    <source>
        <dbReference type="EMBL" id="KAF3451574.1"/>
    </source>
</evidence>
<feature type="domain" description="Tudor" evidence="7">
    <location>
        <begin position="128"/>
        <end position="186"/>
    </location>
</feature>
<evidence type="ECO:0000256" key="5">
    <source>
        <dbReference type="SAM" id="Coils"/>
    </source>
</evidence>
<keyword evidence="4" id="KW-0539">Nucleus</keyword>
<evidence type="ECO:0000313" key="9">
    <source>
        <dbReference type="Proteomes" id="UP000796880"/>
    </source>
</evidence>
<dbReference type="GO" id="GO:0007064">
    <property type="term" value="P:mitotic sister chromatid cohesion"/>
    <property type="evidence" value="ECO:0007669"/>
    <property type="project" value="InterPro"/>
</dbReference>
<name>A0A8K0HH08_9ROSA</name>
<evidence type="ECO:0000256" key="6">
    <source>
        <dbReference type="SAM" id="MobiDB-lite"/>
    </source>
</evidence>
<dbReference type="AlphaFoldDB" id="A0A8K0HH08"/>
<dbReference type="InterPro" id="IPR039776">
    <property type="entry name" value="Pds5"/>
</dbReference>
<reference evidence="8" key="1">
    <citation type="submission" date="2020-03" db="EMBL/GenBank/DDBJ databases">
        <title>A high-quality chromosome-level genome assembly of a woody plant with both climbing and erect habits, Rhamnella rubrinervis.</title>
        <authorList>
            <person name="Lu Z."/>
            <person name="Yang Y."/>
            <person name="Zhu X."/>
            <person name="Sun Y."/>
        </authorList>
    </citation>
    <scope>NUCLEOTIDE SEQUENCE</scope>
    <source>
        <strain evidence="8">BYM</strain>
        <tissue evidence="8">Leaf</tissue>
    </source>
</reference>
<protein>
    <recommendedName>
        <fullName evidence="7">Tudor domain-containing protein</fullName>
    </recommendedName>
</protein>
<evidence type="ECO:0000259" key="7">
    <source>
        <dbReference type="SMART" id="SM00333"/>
    </source>
</evidence>
<accession>A0A8K0HH08</accession>
<keyword evidence="2" id="KW-0227">DNA damage</keyword>
<dbReference type="GO" id="GO:0005634">
    <property type="term" value="C:nucleus"/>
    <property type="evidence" value="ECO:0007669"/>
    <property type="project" value="UniProtKB-SubCell"/>
</dbReference>
<evidence type="ECO:0000256" key="3">
    <source>
        <dbReference type="ARBA" id="ARBA00023204"/>
    </source>
</evidence>
<dbReference type="OrthoDB" id="1746409at2759"/>
<dbReference type="Proteomes" id="UP000796880">
    <property type="component" value="Unassembled WGS sequence"/>
</dbReference>
<keyword evidence="3" id="KW-0234">DNA repair</keyword>
<dbReference type="PANTHER" id="PTHR12663:SF0">
    <property type="entry name" value="PRECOCIOUS DISSOCIATION OF SISTERS 5, ISOFORM A"/>
    <property type="match status" value="1"/>
</dbReference>
<dbReference type="SUPFAM" id="SSF63748">
    <property type="entry name" value="Tudor/PWWP/MBT"/>
    <property type="match status" value="1"/>
</dbReference>
<gene>
    <name evidence="8" type="ORF">FNV43_RR07669</name>
</gene>
<evidence type="ECO:0000256" key="2">
    <source>
        <dbReference type="ARBA" id="ARBA00022763"/>
    </source>
</evidence>
<feature type="coiled-coil region" evidence="5">
    <location>
        <begin position="295"/>
        <end position="322"/>
    </location>
</feature>
<dbReference type="PANTHER" id="PTHR12663">
    <property type="entry name" value="ANDROGEN INDUCED INHIBITOR OF PROLIFERATION AS3 / PDS5-RELATED"/>
    <property type="match status" value="1"/>
</dbReference>
<comment type="subcellular location">
    <subcellularLocation>
        <location evidence="1">Nucleus</location>
    </subcellularLocation>
</comment>
<evidence type="ECO:0000256" key="1">
    <source>
        <dbReference type="ARBA" id="ARBA00004123"/>
    </source>
</evidence>
<dbReference type="InterPro" id="IPR047365">
    <property type="entry name" value="Tudor_AtPTM-like"/>
</dbReference>
<organism evidence="8 9">
    <name type="scientific">Rhamnella rubrinervis</name>
    <dbReference type="NCBI Taxonomy" id="2594499"/>
    <lineage>
        <taxon>Eukaryota</taxon>
        <taxon>Viridiplantae</taxon>
        <taxon>Streptophyta</taxon>
        <taxon>Embryophyta</taxon>
        <taxon>Tracheophyta</taxon>
        <taxon>Spermatophyta</taxon>
        <taxon>Magnoliopsida</taxon>
        <taxon>eudicotyledons</taxon>
        <taxon>Gunneridae</taxon>
        <taxon>Pentapetalae</taxon>
        <taxon>rosids</taxon>
        <taxon>fabids</taxon>
        <taxon>Rosales</taxon>
        <taxon>Rhamnaceae</taxon>
        <taxon>rhamnoid group</taxon>
        <taxon>Rhamneae</taxon>
        <taxon>Rhamnella</taxon>
    </lineage>
</organism>
<keyword evidence="5" id="KW-0175">Coiled coil</keyword>
<dbReference type="GO" id="GO:0000785">
    <property type="term" value="C:chromatin"/>
    <property type="evidence" value="ECO:0007669"/>
    <property type="project" value="TreeGrafter"/>
</dbReference>
<dbReference type="CDD" id="cd20404">
    <property type="entry name" value="Tudor_Agenet_AtEML-like"/>
    <property type="match status" value="1"/>
</dbReference>
<dbReference type="GO" id="GO:0006281">
    <property type="term" value="P:DNA repair"/>
    <property type="evidence" value="ECO:0007669"/>
    <property type="project" value="UniProtKB-KW"/>
</dbReference>
<comment type="caution">
    <text evidence="8">The sequence shown here is derived from an EMBL/GenBank/DDBJ whole genome shotgun (WGS) entry which is preliminary data.</text>
</comment>
<proteinExistence type="predicted"/>
<keyword evidence="9" id="KW-1185">Reference proteome</keyword>
<dbReference type="SMART" id="SM00333">
    <property type="entry name" value="TUDOR"/>
    <property type="match status" value="1"/>
</dbReference>